<gene>
    <name evidence="2" type="ORF">GCM10011585_05150</name>
</gene>
<dbReference type="EMBL" id="BMGT01000001">
    <property type="protein sequence ID" value="GGG66282.1"/>
    <property type="molecule type" value="Genomic_DNA"/>
</dbReference>
<dbReference type="AlphaFoldDB" id="A0A917H3U0"/>
<evidence type="ECO:0000313" key="3">
    <source>
        <dbReference type="Proteomes" id="UP000647241"/>
    </source>
</evidence>
<feature type="region of interest" description="Disordered" evidence="1">
    <location>
        <begin position="1"/>
        <end position="80"/>
    </location>
</feature>
<evidence type="ECO:0000256" key="1">
    <source>
        <dbReference type="SAM" id="MobiDB-lite"/>
    </source>
</evidence>
<organism evidence="2 3">
    <name type="scientific">Edaphobacter dinghuensis</name>
    <dbReference type="NCBI Taxonomy" id="1560005"/>
    <lineage>
        <taxon>Bacteria</taxon>
        <taxon>Pseudomonadati</taxon>
        <taxon>Acidobacteriota</taxon>
        <taxon>Terriglobia</taxon>
        <taxon>Terriglobales</taxon>
        <taxon>Acidobacteriaceae</taxon>
        <taxon>Edaphobacter</taxon>
    </lineage>
</organism>
<protein>
    <submittedName>
        <fullName evidence="2">Uncharacterized protein</fullName>
    </submittedName>
</protein>
<sequence length="80" mass="8633">MQIIKTEEERTEAASLNLSLHRRSPHNVPQAEDMTTQSPKANQLAMKDHAATAGFPREASPQQPLEITGASIPVDGGSKL</sequence>
<keyword evidence="3" id="KW-1185">Reference proteome</keyword>
<comment type="caution">
    <text evidence="2">The sequence shown here is derived from an EMBL/GenBank/DDBJ whole genome shotgun (WGS) entry which is preliminary data.</text>
</comment>
<proteinExistence type="predicted"/>
<dbReference type="Proteomes" id="UP000647241">
    <property type="component" value="Unassembled WGS sequence"/>
</dbReference>
<name>A0A917H3U0_9BACT</name>
<reference evidence="2" key="2">
    <citation type="submission" date="2020-09" db="EMBL/GenBank/DDBJ databases">
        <authorList>
            <person name="Sun Q."/>
            <person name="Zhou Y."/>
        </authorList>
    </citation>
    <scope>NUCLEOTIDE SEQUENCE</scope>
    <source>
        <strain evidence="2">CGMCC 1.12997</strain>
    </source>
</reference>
<feature type="compositionally biased region" description="Basic and acidic residues" evidence="1">
    <location>
        <begin position="1"/>
        <end position="12"/>
    </location>
</feature>
<accession>A0A917H3U0</accession>
<evidence type="ECO:0000313" key="2">
    <source>
        <dbReference type="EMBL" id="GGG66282.1"/>
    </source>
</evidence>
<reference evidence="2" key="1">
    <citation type="journal article" date="2014" name="Int. J. Syst. Evol. Microbiol.">
        <title>Complete genome sequence of Corynebacterium casei LMG S-19264T (=DSM 44701T), isolated from a smear-ripened cheese.</title>
        <authorList>
            <consortium name="US DOE Joint Genome Institute (JGI-PGF)"/>
            <person name="Walter F."/>
            <person name="Albersmeier A."/>
            <person name="Kalinowski J."/>
            <person name="Ruckert C."/>
        </authorList>
    </citation>
    <scope>NUCLEOTIDE SEQUENCE</scope>
    <source>
        <strain evidence="2">CGMCC 1.12997</strain>
    </source>
</reference>